<dbReference type="GO" id="GO:0005635">
    <property type="term" value="C:nuclear envelope"/>
    <property type="evidence" value="ECO:0007669"/>
    <property type="project" value="UniProtKB-ARBA"/>
</dbReference>
<feature type="region of interest" description="Disordered" evidence="6">
    <location>
        <begin position="49"/>
        <end position="77"/>
    </location>
</feature>
<evidence type="ECO:0000256" key="3">
    <source>
        <dbReference type="ARBA" id="ARBA00022553"/>
    </source>
</evidence>
<dbReference type="AlphaFoldDB" id="A0A553Q4B1"/>
<dbReference type="PROSITE" id="PS50954">
    <property type="entry name" value="LEM"/>
    <property type="match status" value="1"/>
</dbReference>
<dbReference type="Pfam" id="PF08198">
    <property type="entry name" value="Thymopoietin"/>
    <property type="match status" value="1"/>
</dbReference>
<dbReference type="SMART" id="SM01261">
    <property type="entry name" value="Thymopoietin"/>
    <property type="match status" value="1"/>
</dbReference>
<dbReference type="GO" id="GO:0003677">
    <property type="term" value="F:DNA binding"/>
    <property type="evidence" value="ECO:0007669"/>
    <property type="project" value="UniProtKB-KW"/>
</dbReference>
<feature type="region of interest" description="Disordered" evidence="6">
    <location>
        <begin position="121"/>
        <end position="186"/>
    </location>
</feature>
<dbReference type="Proteomes" id="UP000316079">
    <property type="component" value="Unassembled WGS sequence"/>
</dbReference>
<feature type="domain" description="LEM" evidence="8">
    <location>
        <begin position="73"/>
        <end position="117"/>
    </location>
</feature>
<keyword evidence="3" id="KW-0597">Phosphoprotein</keyword>
<accession>A0A553Q4B1</accession>
<proteinExistence type="inferred from homology"/>
<evidence type="ECO:0000256" key="1">
    <source>
        <dbReference type="ARBA" id="ARBA00007744"/>
    </source>
</evidence>
<name>A0A553Q4B1_9TELE</name>
<dbReference type="FunFam" id="1.10.720.40:FF:000001">
    <property type="entry name" value="LEM domain containing 2, isoform CRA_a"/>
    <property type="match status" value="2"/>
</dbReference>
<feature type="region of interest" description="Disordered" evidence="6">
    <location>
        <begin position="204"/>
        <end position="226"/>
    </location>
</feature>
<sequence length="374" mass="41423">MPVFVEDPTQFSKERLKAELIAHSVELPPPDSKKQVYIEFYLKHVKTNNADFSSDEEEDQIDGTAEKEEAGEMVEPGFLTDDQLKAKLLQYGVKAGPIVATTRVLYEKKLKRLLEGSAQTTQHKVNGTGDAGLYSDCEEEDGMEEDEEKDSESALPLSESNSLAETTKPESRGKSASLNQYGSPSQSSLFSSFSISQMVEEGSIENRFSPQSHRSEIGSGSGLMTEQSRDVMMVEKETMTGRSLCLTSPPLRHEQAHREPVSDVLSEMFPNAEKTPTGIFATKRRSIKGAAGRPVQFKYPEMLPLSPTTLERQEIQQRRVPLWVQLVVFLLVLSLLYLIYCSMDEPLSSPVSALLGGLEEAAHICSSYATDIIS</sequence>
<reference evidence="10 11" key="1">
    <citation type="journal article" date="2019" name="Sci. Data">
        <title>Hybrid genome assembly and annotation of Danionella translucida.</title>
        <authorList>
            <person name="Kadobianskyi M."/>
            <person name="Schulze L."/>
            <person name="Schuelke M."/>
            <person name="Judkewitz B."/>
        </authorList>
    </citation>
    <scope>NUCLEOTIDE SEQUENCE [LARGE SCALE GENOMIC DNA]</scope>
    <source>
        <strain evidence="10 11">Bolton</strain>
    </source>
</reference>
<keyword evidence="2" id="KW-0488">Methylation</keyword>
<dbReference type="InterPro" id="IPR011015">
    <property type="entry name" value="LEM/LEM-like_dom_sf"/>
</dbReference>
<evidence type="ECO:0000256" key="2">
    <source>
        <dbReference type="ARBA" id="ARBA00022481"/>
    </source>
</evidence>
<dbReference type="Pfam" id="PF03020">
    <property type="entry name" value="LEM"/>
    <property type="match status" value="1"/>
</dbReference>
<keyword evidence="7" id="KW-0812">Transmembrane</keyword>
<dbReference type="InterPro" id="IPR013146">
    <property type="entry name" value="LEM-like_dom"/>
</dbReference>
<evidence type="ECO:0000256" key="6">
    <source>
        <dbReference type="SAM" id="MobiDB-lite"/>
    </source>
</evidence>
<feature type="compositionally biased region" description="Acidic residues" evidence="6">
    <location>
        <begin position="136"/>
        <end position="150"/>
    </location>
</feature>
<dbReference type="PANTHER" id="PTHR12019">
    <property type="entry name" value="LAMINA-ASSOCIATED POLYPEPTIDE THYMOPOIETIN"/>
    <property type="match status" value="1"/>
</dbReference>
<dbReference type="EMBL" id="SRMA01026384">
    <property type="protein sequence ID" value="TRY84769.1"/>
    <property type="molecule type" value="Genomic_DNA"/>
</dbReference>
<comment type="caution">
    <text evidence="10">The sequence shown here is derived from an EMBL/GenBank/DDBJ whole genome shotgun (WGS) entry which is preliminary data.</text>
</comment>
<comment type="similarity">
    <text evidence="1">Belongs to the LEM family.</text>
</comment>
<gene>
    <name evidence="10" type="ORF">DNTS_027448</name>
</gene>
<dbReference type="SMART" id="SM00540">
    <property type="entry name" value="LEM"/>
    <property type="match status" value="1"/>
</dbReference>
<feature type="domain" description="LEM-like" evidence="9">
    <location>
        <begin position="5"/>
        <end position="48"/>
    </location>
</feature>
<dbReference type="PROSITE" id="PS50955">
    <property type="entry name" value="LEM_LIKE"/>
    <property type="match status" value="1"/>
</dbReference>
<evidence type="ECO:0000256" key="4">
    <source>
        <dbReference type="ARBA" id="ARBA00022990"/>
    </source>
</evidence>
<evidence type="ECO:0000259" key="9">
    <source>
        <dbReference type="PROSITE" id="PS50955"/>
    </source>
</evidence>
<dbReference type="PANTHER" id="PTHR12019:SF22">
    <property type="entry name" value="LAMINA-ASSOCIATED POLYPEPTIDE 2, ISOFORMS BETA_GAMMA"/>
    <property type="match status" value="1"/>
</dbReference>
<dbReference type="InterPro" id="IPR051656">
    <property type="entry name" value="LEM_domain"/>
</dbReference>
<dbReference type="SUPFAM" id="SSF63451">
    <property type="entry name" value="LEM domain"/>
    <property type="match status" value="2"/>
</dbReference>
<dbReference type="CDD" id="cd12940">
    <property type="entry name" value="LEM_LAP2_LEMD1"/>
    <property type="match status" value="1"/>
</dbReference>
<protein>
    <recommendedName>
        <fullName evidence="12">LEM domain-containing protein</fullName>
    </recommendedName>
</protein>
<dbReference type="OrthoDB" id="6363067at2759"/>
<evidence type="ECO:0000256" key="5">
    <source>
        <dbReference type="ARBA" id="ARBA00023125"/>
    </source>
</evidence>
<evidence type="ECO:0000313" key="11">
    <source>
        <dbReference type="Proteomes" id="UP000316079"/>
    </source>
</evidence>
<keyword evidence="11" id="KW-1185">Reference proteome</keyword>
<dbReference type="STRING" id="623744.A0A553Q4B1"/>
<keyword evidence="7" id="KW-1133">Transmembrane helix</keyword>
<evidence type="ECO:0000313" key="10">
    <source>
        <dbReference type="EMBL" id="TRY84769.1"/>
    </source>
</evidence>
<evidence type="ECO:0000256" key="7">
    <source>
        <dbReference type="SAM" id="Phobius"/>
    </source>
</evidence>
<evidence type="ECO:0008006" key="12">
    <source>
        <dbReference type="Google" id="ProtNLM"/>
    </source>
</evidence>
<feature type="transmembrane region" description="Helical" evidence="7">
    <location>
        <begin position="322"/>
        <end position="340"/>
    </location>
</feature>
<keyword evidence="7" id="KW-0472">Membrane</keyword>
<keyword evidence="5" id="KW-0238">DNA-binding</keyword>
<dbReference type="Gene3D" id="1.10.720.40">
    <property type="match status" value="2"/>
</dbReference>
<evidence type="ECO:0000259" key="8">
    <source>
        <dbReference type="PROSITE" id="PS50954"/>
    </source>
</evidence>
<keyword evidence="4" id="KW-0007">Acetylation</keyword>
<dbReference type="InterPro" id="IPR003887">
    <property type="entry name" value="LEM_dom"/>
</dbReference>
<organism evidence="10 11">
    <name type="scientific">Danionella cerebrum</name>
    <dbReference type="NCBI Taxonomy" id="2873325"/>
    <lineage>
        <taxon>Eukaryota</taxon>
        <taxon>Metazoa</taxon>
        <taxon>Chordata</taxon>
        <taxon>Craniata</taxon>
        <taxon>Vertebrata</taxon>
        <taxon>Euteleostomi</taxon>
        <taxon>Actinopterygii</taxon>
        <taxon>Neopterygii</taxon>
        <taxon>Teleostei</taxon>
        <taxon>Ostariophysi</taxon>
        <taxon>Cypriniformes</taxon>
        <taxon>Danionidae</taxon>
        <taxon>Danioninae</taxon>
        <taxon>Danionella</taxon>
    </lineage>
</organism>